<comment type="cofactor">
    <cofactor evidence="15">
        <name>Mg(2+)</name>
        <dbReference type="ChEBI" id="CHEBI:18420"/>
    </cofactor>
    <text evidence="15">Binds 2 magnesium ions per tetramer.</text>
</comment>
<evidence type="ECO:0000256" key="10">
    <source>
        <dbReference type="ARBA" id="ARBA00022842"/>
    </source>
</evidence>
<proteinExistence type="inferred from homology"/>
<evidence type="ECO:0000256" key="4">
    <source>
        <dbReference type="ARBA" id="ARBA00022490"/>
    </source>
</evidence>
<feature type="binding site" evidence="15">
    <location>
        <position position="484"/>
    </location>
    <ligand>
        <name>Mg(2+)</name>
        <dbReference type="ChEBI" id="CHEBI:18420"/>
        <note>shared with alpha subunit</note>
    </ligand>
</feature>
<keyword evidence="12 15" id="KW-0648">Protein biosynthesis</keyword>
<evidence type="ECO:0000256" key="16">
    <source>
        <dbReference type="PROSITE-ProRule" id="PRU00209"/>
    </source>
</evidence>
<dbReference type="Pfam" id="PF01588">
    <property type="entry name" value="tRNA_bind"/>
    <property type="match status" value="1"/>
</dbReference>
<dbReference type="Proteomes" id="UP000177579">
    <property type="component" value="Unassembled WGS sequence"/>
</dbReference>
<dbReference type="PANTHER" id="PTHR10947:SF0">
    <property type="entry name" value="PHENYLALANINE--TRNA LIGASE BETA SUBUNIT"/>
    <property type="match status" value="1"/>
</dbReference>
<keyword evidence="6 15" id="KW-0436">Ligase</keyword>
<keyword evidence="11 16" id="KW-0694">RNA-binding</keyword>
<dbReference type="Pfam" id="PF03484">
    <property type="entry name" value="B5"/>
    <property type="match status" value="1"/>
</dbReference>
<evidence type="ECO:0000256" key="13">
    <source>
        <dbReference type="ARBA" id="ARBA00023146"/>
    </source>
</evidence>
<reference evidence="20 21" key="1">
    <citation type="journal article" date="2016" name="Nat. Commun.">
        <title>Thousands of microbial genomes shed light on interconnected biogeochemical processes in an aquifer system.</title>
        <authorList>
            <person name="Anantharaman K."/>
            <person name="Brown C.T."/>
            <person name="Hug L.A."/>
            <person name="Sharon I."/>
            <person name="Castelle C.J."/>
            <person name="Probst A.J."/>
            <person name="Thomas B.C."/>
            <person name="Singh A."/>
            <person name="Wilkins M.J."/>
            <person name="Karaoz U."/>
            <person name="Brodie E.L."/>
            <person name="Williams K.H."/>
            <person name="Hubbard S.S."/>
            <person name="Banfield J.F."/>
        </authorList>
    </citation>
    <scope>NUCLEOTIDE SEQUENCE [LARGE SCALE GENOMIC DNA]</scope>
</reference>
<comment type="subunit">
    <text evidence="3 15">Tetramer of two alpha and two beta subunits.</text>
</comment>
<evidence type="ECO:0000256" key="5">
    <source>
        <dbReference type="ARBA" id="ARBA00022555"/>
    </source>
</evidence>
<dbReference type="Gene3D" id="3.30.56.10">
    <property type="match status" value="2"/>
</dbReference>
<dbReference type="NCBIfam" id="NF045760">
    <property type="entry name" value="YtpR"/>
    <property type="match status" value="1"/>
</dbReference>
<evidence type="ECO:0000256" key="6">
    <source>
        <dbReference type="ARBA" id="ARBA00022598"/>
    </source>
</evidence>
<dbReference type="InterPro" id="IPR004532">
    <property type="entry name" value="Phe-tRNA-ligase_IIc_bsu_bact"/>
</dbReference>
<evidence type="ECO:0000256" key="2">
    <source>
        <dbReference type="ARBA" id="ARBA00008653"/>
    </source>
</evidence>
<dbReference type="SUPFAM" id="SSF50249">
    <property type="entry name" value="Nucleic acid-binding proteins"/>
    <property type="match status" value="1"/>
</dbReference>
<dbReference type="InterPro" id="IPR036690">
    <property type="entry name" value="Fdx_antiC-bd_sf"/>
</dbReference>
<dbReference type="Gene3D" id="3.30.70.380">
    <property type="entry name" value="Ferrodoxin-fold anticodon-binding domain"/>
    <property type="match status" value="1"/>
</dbReference>
<evidence type="ECO:0000256" key="8">
    <source>
        <dbReference type="ARBA" id="ARBA00022741"/>
    </source>
</evidence>
<name>A0A1F5TRW4_9BACT</name>
<evidence type="ECO:0000259" key="18">
    <source>
        <dbReference type="PROSITE" id="PS51447"/>
    </source>
</evidence>
<dbReference type="GO" id="GO:0005524">
    <property type="term" value="F:ATP binding"/>
    <property type="evidence" value="ECO:0007669"/>
    <property type="project" value="UniProtKB-UniRule"/>
</dbReference>
<dbReference type="InterPro" id="IPR005146">
    <property type="entry name" value="B3/B4_tRNA-bd"/>
</dbReference>
<dbReference type="HAMAP" id="MF_00283">
    <property type="entry name" value="Phe_tRNA_synth_beta1"/>
    <property type="match status" value="1"/>
</dbReference>
<comment type="similarity">
    <text evidence="2 15">Belongs to the phenylalanyl-tRNA synthetase beta subunit family. Type 1 subfamily.</text>
</comment>
<keyword evidence="5 16" id="KW-0820">tRNA-binding</keyword>
<dbReference type="EMBL" id="MFGO01000008">
    <property type="protein sequence ID" value="OGF41558.1"/>
    <property type="molecule type" value="Genomic_DNA"/>
</dbReference>
<dbReference type="InterPro" id="IPR012340">
    <property type="entry name" value="NA-bd_OB-fold"/>
</dbReference>
<evidence type="ECO:0000256" key="3">
    <source>
        <dbReference type="ARBA" id="ARBA00011209"/>
    </source>
</evidence>
<dbReference type="Pfam" id="PF17759">
    <property type="entry name" value="tRNA_synthFbeta"/>
    <property type="match status" value="1"/>
</dbReference>
<keyword evidence="10 15" id="KW-0460">Magnesium</keyword>
<dbReference type="EC" id="6.1.1.20" evidence="15"/>
<keyword evidence="7 15" id="KW-0479">Metal-binding</keyword>
<feature type="binding site" evidence="15">
    <location>
        <position position="487"/>
    </location>
    <ligand>
        <name>Mg(2+)</name>
        <dbReference type="ChEBI" id="CHEBI:18420"/>
        <note>shared with alpha subunit</note>
    </ligand>
</feature>
<dbReference type="CDD" id="cd02796">
    <property type="entry name" value="tRNA_bind_bactPheRS"/>
    <property type="match status" value="1"/>
</dbReference>
<dbReference type="SUPFAM" id="SSF56037">
    <property type="entry name" value="PheT/TilS domain"/>
    <property type="match status" value="1"/>
</dbReference>
<evidence type="ECO:0000256" key="12">
    <source>
        <dbReference type="ARBA" id="ARBA00022917"/>
    </source>
</evidence>
<evidence type="ECO:0000256" key="9">
    <source>
        <dbReference type="ARBA" id="ARBA00022840"/>
    </source>
</evidence>
<keyword evidence="4 15" id="KW-0963">Cytoplasm</keyword>
<dbReference type="Gene3D" id="3.50.40.10">
    <property type="entry name" value="Phenylalanyl-trna Synthetase, Chain B, domain 3"/>
    <property type="match status" value="1"/>
</dbReference>
<dbReference type="PROSITE" id="PS51447">
    <property type="entry name" value="FDX_ACB"/>
    <property type="match status" value="1"/>
</dbReference>
<evidence type="ECO:0000256" key="7">
    <source>
        <dbReference type="ARBA" id="ARBA00022723"/>
    </source>
</evidence>
<dbReference type="SMART" id="SM00896">
    <property type="entry name" value="FDX-ACB"/>
    <property type="match status" value="1"/>
</dbReference>
<comment type="caution">
    <text evidence="20">The sequence shown here is derived from an EMBL/GenBank/DDBJ whole genome shotgun (WGS) entry which is preliminary data.</text>
</comment>
<feature type="domain" description="TRNA-binding" evidence="17">
    <location>
        <begin position="41"/>
        <end position="149"/>
    </location>
</feature>
<dbReference type="CDD" id="cd00769">
    <property type="entry name" value="PheRS_beta_core"/>
    <property type="match status" value="1"/>
</dbReference>
<organism evidence="20 21">
    <name type="scientific">Candidatus Falkowbacteria bacterium RIFOXYD2_FULL_34_120</name>
    <dbReference type="NCBI Taxonomy" id="1798007"/>
    <lineage>
        <taxon>Bacteria</taxon>
        <taxon>Candidatus Falkowiibacteriota</taxon>
    </lineage>
</organism>
<feature type="domain" description="FDX-ACB" evidence="18">
    <location>
        <begin position="729"/>
        <end position="820"/>
    </location>
</feature>
<dbReference type="FunFam" id="3.50.40.10:FF:000001">
    <property type="entry name" value="Phenylalanine--tRNA ligase beta subunit"/>
    <property type="match status" value="1"/>
</dbReference>
<dbReference type="PROSITE" id="PS50886">
    <property type="entry name" value="TRBD"/>
    <property type="match status" value="1"/>
</dbReference>
<dbReference type="InterPro" id="IPR020825">
    <property type="entry name" value="Phe-tRNA_synthase-like_B3/B4"/>
</dbReference>
<keyword evidence="9 15" id="KW-0067">ATP-binding</keyword>
<dbReference type="AlphaFoldDB" id="A0A1F5TRW4"/>
<keyword evidence="13 15" id="KW-0030">Aminoacyl-tRNA synthetase</keyword>
<comment type="catalytic activity">
    <reaction evidence="14 15">
        <text>tRNA(Phe) + L-phenylalanine + ATP = L-phenylalanyl-tRNA(Phe) + AMP + diphosphate + H(+)</text>
        <dbReference type="Rhea" id="RHEA:19413"/>
        <dbReference type="Rhea" id="RHEA-COMP:9668"/>
        <dbReference type="Rhea" id="RHEA-COMP:9699"/>
        <dbReference type="ChEBI" id="CHEBI:15378"/>
        <dbReference type="ChEBI" id="CHEBI:30616"/>
        <dbReference type="ChEBI" id="CHEBI:33019"/>
        <dbReference type="ChEBI" id="CHEBI:58095"/>
        <dbReference type="ChEBI" id="CHEBI:78442"/>
        <dbReference type="ChEBI" id="CHEBI:78531"/>
        <dbReference type="ChEBI" id="CHEBI:456215"/>
        <dbReference type="EC" id="6.1.1.20"/>
    </reaction>
</comment>
<evidence type="ECO:0000259" key="19">
    <source>
        <dbReference type="PROSITE" id="PS51483"/>
    </source>
</evidence>
<evidence type="ECO:0000313" key="20">
    <source>
        <dbReference type="EMBL" id="OGF41558.1"/>
    </source>
</evidence>
<accession>A0A1F5TRW4</accession>
<keyword evidence="8 15" id="KW-0547">Nucleotide-binding</keyword>
<dbReference type="GO" id="GO:0006432">
    <property type="term" value="P:phenylalanyl-tRNA aminoacylation"/>
    <property type="evidence" value="ECO:0007669"/>
    <property type="project" value="UniProtKB-UniRule"/>
</dbReference>
<dbReference type="Gene3D" id="3.30.930.10">
    <property type="entry name" value="Bira Bifunctional Protein, Domain 2"/>
    <property type="match status" value="1"/>
</dbReference>
<dbReference type="InterPro" id="IPR045060">
    <property type="entry name" value="Phe-tRNA-ligase_IIc_bsu"/>
</dbReference>
<dbReference type="InterPro" id="IPR033714">
    <property type="entry name" value="tRNA_bind_bactPheRS"/>
</dbReference>
<dbReference type="Pfam" id="PF03147">
    <property type="entry name" value="FDX-ACB"/>
    <property type="match status" value="1"/>
</dbReference>
<dbReference type="NCBIfam" id="TIGR00472">
    <property type="entry name" value="pheT_bact"/>
    <property type="match status" value="1"/>
</dbReference>
<dbReference type="InterPro" id="IPR005121">
    <property type="entry name" value="Fdx_antiC-bd"/>
</dbReference>
<dbReference type="SMART" id="SM00873">
    <property type="entry name" value="B3_4"/>
    <property type="match status" value="1"/>
</dbReference>
<sequence length="822" mass="93093">MYLSLNWLKDFVKIDNKITPEEIGAKLNLHTVEVEGIIRSGDKFKNVVVGEILEVKKHPNADRLRLATVDAGGKKLHIVCGAPNIEAGQKVPVALVGAVLPSGLEIQEAKVRGEVSEGMLCAEDELGLGQDHAGILILSKDAKIGQDLAKYLKLDDVVFEVDNKSLSNRPDLWGHYGMARELSVLFDIELKEVYGSMIPLLRQPADMEPQDNKKGNKLKVSVKDKRLCPRYTAISVSGIEIKDSPKWIQDRLSAVGSRPINNIVDITNYVMLELGQPLHAFDASLVDNIIVRQTKKDEQIETLDGRMRELEPGMLVIADSEKPIAIAGIMGGANSEISEKTSEIILEAANFEPVQIRKTANKLSLRTDASSRFEKSLDPKLTEIALARTIELILESCPKAQINNELIDINNFKLNQGPIKLDMDWLNKKIGKEIDPKEVIRILEKLGFSTSRKSIKSKVESHNNILEVKIPTWRATKDVAIKEDLLEEVVRILGYNNIESTMPCVAMEFPRFNQERILERNIKEILALGAKMTEVYNYSFVDEKQLIKLGFDISSCVRIANPINENQALLRSSLVSGLLENIHKNQARFNSLSFFEIGSIFLNLEGDIAKETSGKEKLPYQEKRLGMIFAGTKTEEEFYYGKGCLEFLFSKLNLNFFFDLSETAPNWANNQIYAKIYVEKQEIGYICALKNETQKKMGLKKQLIISEINFIKLFQIVNTRSEKKYKQTEKFPQVSRDLAFVINNKILYNNIMEEILNSHEYVRAVELFDVYKEENLGKSNKSMAFHIAYQADKTLEAKEIDSLQKELIKKLEKKFNAKVRDF</sequence>
<dbReference type="Pfam" id="PF03483">
    <property type="entry name" value="B3_4"/>
    <property type="match status" value="1"/>
</dbReference>
<feature type="binding site" evidence="15">
    <location>
        <position position="488"/>
    </location>
    <ligand>
        <name>Mg(2+)</name>
        <dbReference type="ChEBI" id="CHEBI:18420"/>
        <note>shared with alpha subunit</note>
    </ligand>
</feature>
<feature type="domain" description="B5" evidence="19">
    <location>
        <begin position="414"/>
        <end position="500"/>
    </location>
</feature>
<dbReference type="SUPFAM" id="SSF54991">
    <property type="entry name" value="Anticodon-binding domain of PheRS"/>
    <property type="match status" value="1"/>
</dbReference>
<dbReference type="FunFam" id="2.40.50.140:FF:000045">
    <property type="entry name" value="Phenylalanine--tRNA ligase beta subunit"/>
    <property type="match status" value="1"/>
</dbReference>
<protein>
    <recommendedName>
        <fullName evidence="15">Phenylalanine--tRNA ligase beta subunit</fullName>
        <ecNumber evidence="15">6.1.1.20</ecNumber>
    </recommendedName>
    <alternativeName>
        <fullName evidence="15">Phenylalanyl-tRNA synthetase beta subunit</fullName>
        <shortName evidence="15">PheRS</shortName>
    </alternativeName>
</protein>
<dbReference type="SMART" id="SM00874">
    <property type="entry name" value="B5"/>
    <property type="match status" value="1"/>
</dbReference>
<dbReference type="GO" id="GO:0000049">
    <property type="term" value="F:tRNA binding"/>
    <property type="evidence" value="ECO:0007669"/>
    <property type="project" value="UniProtKB-UniRule"/>
</dbReference>
<dbReference type="InterPro" id="IPR002547">
    <property type="entry name" value="tRNA-bd_dom"/>
</dbReference>
<dbReference type="Gene3D" id="2.40.50.140">
    <property type="entry name" value="Nucleic acid-binding proteins"/>
    <property type="match status" value="1"/>
</dbReference>
<evidence type="ECO:0000259" key="17">
    <source>
        <dbReference type="PROSITE" id="PS50886"/>
    </source>
</evidence>
<dbReference type="InterPro" id="IPR045864">
    <property type="entry name" value="aa-tRNA-synth_II/BPL/LPL"/>
</dbReference>
<dbReference type="InterPro" id="IPR005147">
    <property type="entry name" value="tRNA_synthase_B5-dom"/>
</dbReference>
<evidence type="ECO:0000256" key="11">
    <source>
        <dbReference type="ARBA" id="ARBA00022884"/>
    </source>
</evidence>
<dbReference type="InterPro" id="IPR041616">
    <property type="entry name" value="PheRS_beta_core"/>
</dbReference>
<evidence type="ECO:0000256" key="15">
    <source>
        <dbReference type="HAMAP-Rule" id="MF_00283"/>
    </source>
</evidence>
<dbReference type="PANTHER" id="PTHR10947">
    <property type="entry name" value="PHENYLALANYL-TRNA SYNTHETASE BETA CHAIN AND LEUCINE-RICH REPEAT-CONTAINING PROTEIN 47"/>
    <property type="match status" value="1"/>
</dbReference>
<evidence type="ECO:0000313" key="21">
    <source>
        <dbReference type="Proteomes" id="UP000177579"/>
    </source>
</evidence>
<evidence type="ECO:0000256" key="14">
    <source>
        <dbReference type="ARBA" id="ARBA00049255"/>
    </source>
</evidence>
<dbReference type="PROSITE" id="PS51483">
    <property type="entry name" value="B5"/>
    <property type="match status" value="1"/>
</dbReference>
<evidence type="ECO:0000256" key="1">
    <source>
        <dbReference type="ARBA" id="ARBA00004496"/>
    </source>
</evidence>
<dbReference type="InterPro" id="IPR009061">
    <property type="entry name" value="DNA-bd_dom_put_sf"/>
</dbReference>
<dbReference type="GO" id="GO:0000287">
    <property type="term" value="F:magnesium ion binding"/>
    <property type="evidence" value="ECO:0007669"/>
    <property type="project" value="UniProtKB-UniRule"/>
</dbReference>
<feature type="binding site" evidence="15">
    <location>
        <position position="478"/>
    </location>
    <ligand>
        <name>Mg(2+)</name>
        <dbReference type="ChEBI" id="CHEBI:18420"/>
        <note>shared with alpha subunit</note>
    </ligand>
</feature>
<dbReference type="GO" id="GO:0009328">
    <property type="term" value="C:phenylalanine-tRNA ligase complex"/>
    <property type="evidence" value="ECO:0007669"/>
    <property type="project" value="TreeGrafter"/>
</dbReference>
<dbReference type="SUPFAM" id="SSF46955">
    <property type="entry name" value="Putative DNA-binding domain"/>
    <property type="match status" value="1"/>
</dbReference>
<gene>
    <name evidence="15" type="primary">pheT</name>
    <name evidence="20" type="ORF">A2531_02605</name>
</gene>
<dbReference type="SUPFAM" id="SSF55681">
    <property type="entry name" value="Class II aaRS and biotin synthetases"/>
    <property type="match status" value="1"/>
</dbReference>
<dbReference type="GO" id="GO:0004826">
    <property type="term" value="F:phenylalanine-tRNA ligase activity"/>
    <property type="evidence" value="ECO:0007669"/>
    <property type="project" value="UniProtKB-UniRule"/>
</dbReference>
<comment type="subcellular location">
    <subcellularLocation>
        <location evidence="1 15">Cytoplasm</location>
    </subcellularLocation>
</comment>